<dbReference type="SUPFAM" id="SSF81383">
    <property type="entry name" value="F-box domain"/>
    <property type="match status" value="1"/>
</dbReference>
<feature type="domain" description="F-box" evidence="3">
    <location>
        <begin position="40"/>
        <end position="86"/>
    </location>
</feature>
<dbReference type="Pfam" id="PF12937">
    <property type="entry name" value="F-box-like"/>
    <property type="match status" value="1"/>
</dbReference>
<dbReference type="EMBL" id="BMAR01000001">
    <property type="protein sequence ID" value="GFR39682.1"/>
    <property type="molecule type" value="Genomic_DNA"/>
</dbReference>
<accession>A0AAD3HG82</accession>
<dbReference type="Pfam" id="PF19270">
    <property type="entry name" value="FBO_C"/>
    <property type="match status" value="2"/>
</dbReference>
<dbReference type="PANTHER" id="PTHR12874">
    <property type="entry name" value="F-BOX ONLY PROTEIN 48-RELATED"/>
    <property type="match status" value="1"/>
</dbReference>
<protein>
    <recommendedName>
        <fullName evidence="3">F-box domain-containing protein</fullName>
    </recommendedName>
</protein>
<dbReference type="SMART" id="SM00256">
    <property type="entry name" value="FBOX"/>
    <property type="match status" value="1"/>
</dbReference>
<dbReference type="AlphaFoldDB" id="A0AAD3HG82"/>
<proteinExistence type="predicted"/>
<dbReference type="GO" id="GO:0005737">
    <property type="term" value="C:cytoplasm"/>
    <property type="evidence" value="ECO:0007669"/>
    <property type="project" value="TreeGrafter"/>
</dbReference>
<reference evidence="4 5" key="1">
    <citation type="journal article" date="2021" name="Sci. Rep.">
        <title>Genome sequencing of the multicellular alga Astrephomene provides insights into convergent evolution of germ-soma differentiation.</title>
        <authorList>
            <person name="Yamashita S."/>
            <person name="Yamamoto K."/>
            <person name="Matsuzaki R."/>
            <person name="Suzuki S."/>
            <person name="Yamaguchi H."/>
            <person name="Hirooka S."/>
            <person name="Minakuchi Y."/>
            <person name="Miyagishima S."/>
            <person name="Kawachi M."/>
            <person name="Toyoda A."/>
            <person name="Nozaki H."/>
        </authorList>
    </citation>
    <scope>NUCLEOTIDE SEQUENCE [LARGE SCALE GENOMIC DNA]</scope>
    <source>
        <strain evidence="4 5">NIES-4017</strain>
    </source>
</reference>
<organism evidence="4 5">
    <name type="scientific">Astrephomene gubernaculifera</name>
    <dbReference type="NCBI Taxonomy" id="47775"/>
    <lineage>
        <taxon>Eukaryota</taxon>
        <taxon>Viridiplantae</taxon>
        <taxon>Chlorophyta</taxon>
        <taxon>core chlorophytes</taxon>
        <taxon>Chlorophyceae</taxon>
        <taxon>CS clade</taxon>
        <taxon>Chlamydomonadales</taxon>
        <taxon>Astrephomenaceae</taxon>
        <taxon>Astrephomene</taxon>
    </lineage>
</organism>
<evidence type="ECO:0000256" key="2">
    <source>
        <dbReference type="SAM" id="MobiDB-lite"/>
    </source>
</evidence>
<dbReference type="Proteomes" id="UP001054857">
    <property type="component" value="Unassembled WGS sequence"/>
</dbReference>
<comment type="caution">
    <text evidence="4">The sequence shown here is derived from an EMBL/GenBank/DDBJ whole genome shotgun (WGS) entry which is preliminary data.</text>
</comment>
<keyword evidence="1" id="KW-0833">Ubl conjugation pathway</keyword>
<evidence type="ECO:0000313" key="4">
    <source>
        <dbReference type="EMBL" id="GFR39682.1"/>
    </source>
</evidence>
<dbReference type="Gene3D" id="1.20.1280.50">
    <property type="match status" value="1"/>
</dbReference>
<name>A0AAD3HG82_9CHLO</name>
<keyword evidence="5" id="KW-1185">Reference proteome</keyword>
<dbReference type="PANTHER" id="PTHR12874:SF9">
    <property type="entry name" value="F-BOX ONLY PROTEIN 48"/>
    <property type="match status" value="1"/>
</dbReference>
<evidence type="ECO:0000256" key="1">
    <source>
        <dbReference type="ARBA" id="ARBA00022786"/>
    </source>
</evidence>
<dbReference type="GO" id="GO:0031146">
    <property type="term" value="P:SCF-dependent proteasomal ubiquitin-dependent protein catabolic process"/>
    <property type="evidence" value="ECO:0007669"/>
    <property type="project" value="TreeGrafter"/>
</dbReference>
<dbReference type="InterPro" id="IPR036047">
    <property type="entry name" value="F-box-like_dom_sf"/>
</dbReference>
<dbReference type="InterPro" id="IPR001810">
    <property type="entry name" value="F-box_dom"/>
</dbReference>
<dbReference type="PROSITE" id="PS50181">
    <property type="entry name" value="FBOX"/>
    <property type="match status" value="1"/>
</dbReference>
<feature type="region of interest" description="Disordered" evidence="2">
    <location>
        <begin position="323"/>
        <end position="343"/>
    </location>
</feature>
<evidence type="ECO:0000313" key="5">
    <source>
        <dbReference type="Proteomes" id="UP001054857"/>
    </source>
</evidence>
<gene>
    <name evidence="4" type="ORF">Agub_g154</name>
</gene>
<evidence type="ECO:0000259" key="3">
    <source>
        <dbReference type="PROSITE" id="PS50181"/>
    </source>
</evidence>
<dbReference type="GO" id="GO:0019005">
    <property type="term" value="C:SCF ubiquitin ligase complex"/>
    <property type="evidence" value="ECO:0007669"/>
    <property type="project" value="TreeGrafter"/>
</dbReference>
<dbReference type="InterPro" id="IPR045464">
    <property type="entry name" value="Hrt3/FBXO9_C"/>
</dbReference>
<sequence>MTLMMEHTDCRPCQHRPWLSLYGTRLPVPSTVPHETLELAPIQQAIPNELMAIVFSYLDPYSLGKAAVVCRQWRILHEHPRLWERACHDAFHLAIPEKAALHKLMVTQYRFSWKRMFVHHPHLRFDGLYASRNTYVRTGVVEFTNHRPVHLVTYFRYYRFLPNGTFLYRTSPLVISKVARSMAIPAGVAAASGASGAGAAAAAGGGGAAGGSGAEAAAAAGGGSEGSAGGGPGGSAAAYWAAPRLPRGVAGPAGAAAAASERGAVLCGRYIVKGSQVHCALRYPNSGGTELRCRLALRCSRPGAHDRLDIEAIATYDRELGVLGGQQRGGDDDGEPDAPLPESARAHKRGMAPCVFVPWEQVLSSPLNLPASQMDFMIA</sequence>